<keyword evidence="3" id="KW-1015">Disulfide bond</keyword>
<dbReference type="PANTHER" id="PTHR22803">
    <property type="entry name" value="MANNOSE, PHOSPHOLIPASE, LECTIN RECEPTOR RELATED"/>
    <property type="match status" value="1"/>
</dbReference>
<evidence type="ECO:0000313" key="6">
    <source>
        <dbReference type="Proteomes" id="UP000472272"/>
    </source>
</evidence>
<dbReference type="Ensembl" id="ENSPMRT00000011546.1">
    <property type="protein sequence ID" value="ENSPMRP00000010822.1"/>
    <property type="gene ID" value="ENSPMRG00000007195.1"/>
</dbReference>
<dbReference type="GeneTree" id="ENSGT00990000210697"/>
<dbReference type="Gene3D" id="3.10.100.10">
    <property type="entry name" value="Mannose-Binding Protein A, subunit A"/>
    <property type="match status" value="1"/>
</dbReference>
<dbReference type="GO" id="GO:0005576">
    <property type="term" value="C:extracellular region"/>
    <property type="evidence" value="ECO:0007669"/>
    <property type="project" value="UniProtKB-SubCell"/>
</dbReference>
<dbReference type="InterPro" id="IPR018378">
    <property type="entry name" value="C-type_lectin_CS"/>
</dbReference>
<evidence type="ECO:0000256" key="3">
    <source>
        <dbReference type="ARBA" id="ARBA00023157"/>
    </source>
</evidence>
<sequence>MQTQKQWLQEENWPHRHRHFRLHSGIPVPVPPPTHPKSALDIGEPQEKIGREGEEKERKMEVLALTGCLGLTQPHISVFWICLLQNFIQTRTRNERYWIGLHDQHSEGEWKWLDGSNYRTGFKNWKQGEPNSYQNQDEDCGQLWINGEWNDYTCSSESFYVCEKALPVKPTPASKRT</sequence>
<dbReference type="PROSITE" id="PS00615">
    <property type="entry name" value="C_TYPE_LECTIN_1"/>
    <property type="match status" value="1"/>
</dbReference>
<dbReference type="InterPro" id="IPR001304">
    <property type="entry name" value="C-type_lectin-like"/>
</dbReference>
<keyword evidence="2" id="KW-0964">Secreted</keyword>
<dbReference type="AlphaFoldDB" id="A0A670IHJ7"/>
<dbReference type="InterPro" id="IPR050111">
    <property type="entry name" value="C-type_lectin/snaclec_domain"/>
</dbReference>
<evidence type="ECO:0000259" key="4">
    <source>
        <dbReference type="PROSITE" id="PS50041"/>
    </source>
</evidence>
<evidence type="ECO:0000256" key="2">
    <source>
        <dbReference type="ARBA" id="ARBA00022525"/>
    </source>
</evidence>
<feature type="domain" description="C-type lectin" evidence="4">
    <location>
        <begin position="85"/>
        <end position="163"/>
    </location>
</feature>
<evidence type="ECO:0000256" key="1">
    <source>
        <dbReference type="ARBA" id="ARBA00004613"/>
    </source>
</evidence>
<evidence type="ECO:0000313" key="5">
    <source>
        <dbReference type="Ensembl" id="ENSPMRP00000010822.1"/>
    </source>
</evidence>
<proteinExistence type="predicted"/>
<dbReference type="SMART" id="SM00034">
    <property type="entry name" value="CLECT"/>
    <property type="match status" value="1"/>
</dbReference>
<comment type="subcellular location">
    <subcellularLocation>
        <location evidence="1">Secreted</location>
    </subcellularLocation>
</comment>
<dbReference type="PROSITE" id="PS50041">
    <property type="entry name" value="C_TYPE_LECTIN_2"/>
    <property type="match status" value="1"/>
</dbReference>
<name>A0A670IHJ7_PODMU</name>
<dbReference type="InterPro" id="IPR016187">
    <property type="entry name" value="CTDL_fold"/>
</dbReference>
<dbReference type="Proteomes" id="UP000472272">
    <property type="component" value="Chromosome 2"/>
</dbReference>
<dbReference type="SUPFAM" id="SSF56436">
    <property type="entry name" value="C-type lectin-like"/>
    <property type="match status" value="1"/>
</dbReference>
<reference evidence="5" key="2">
    <citation type="submission" date="2025-08" db="UniProtKB">
        <authorList>
            <consortium name="Ensembl"/>
        </authorList>
    </citation>
    <scope>IDENTIFICATION</scope>
</reference>
<organism evidence="5 6">
    <name type="scientific">Podarcis muralis</name>
    <name type="common">Wall lizard</name>
    <name type="synonym">Lacerta muralis</name>
    <dbReference type="NCBI Taxonomy" id="64176"/>
    <lineage>
        <taxon>Eukaryota</taxon>
        <taxon>Metazoa</taxon>
        <taxon>Chordata</taxon>
        <taxon>Craniata</taxon>
        <taxon>Vertebrata</taxon>
        <taxon>Euteleostomi</taxon>
        <taxon>Lepidosauria</taxon>
        <taxon>Squamata</taxon>
        <taxon>Bifurcata</taxon>
        <taxon>Unidentata</taxon>
        <taxon>Episquamata</taxon>
        <taxon>Laterata</taxon>
        <taxon>Lacertibaenia</taxon>
        <taxon>Lacertidae</taxon>
        <taxon>Podarcis</taxon>
    </lineage>
</organism>
<protein>
    <recommendedName>
        <fullName evidence="4">C-type lectin domain-containing protein</fullName>
    </recommendedName>
</protein>
<keyword evidence="6" id="KW-1185">Reference proteome</keyword>
<accession>A0A670IHJ7</accession>
<reference evidence="5" key="3">
    <citation type="submission" date="2025-09" db="UniProtKB">
        <authorList>
            <consortium name="Ensembl"/>
        </authorList>
    </citation>
    <scope>IDENTIFICATION</scope>
</reference>
<dbReference type="Pfam" id="PF00059">
    <property type="entry name" value="Lectin_C"/>
    <property type="match status" value="1"/>
</dbReference>
<dbReference type="InterPro" id="IPR016186">
    <property type="entry name" value="C-type_lectin-like/link_sf"/>
</dbReference>
<reference evidence="5 6" key="1">
    <citation type="journal article" date="2019" name="Proc. Natl. Acad. Sci. U.S.A.">
        <title>Regulatory changes in pterin and carotenoid genes underlie balanced color polymorphisms in the wall lizard.</title>
        <authorList>
            <person name="Andrade P."/>
            <person name="Pinho C."/>
            <person name="Perez I de Lanuza G."/>
            <person name="Afonso S."/>
            <person name="Brejcha J."/>
            <person name="Rubin C.J."/>
            <person name="Wallerman O."/>
            <person name="Pereira P."/>
            <person name="Sabatino S.J."/>
            <person name="Bellati A."/>
            <person name="Pellitteri-Rosa D."/>
            <person name="Bosakova Z."/>
            <person name="Bunikis I."/>
            <person name="Carretero M.A."/>
            <person name="Feiner N."/>
            <person name="Marsik P."/>
            <person name="Pauperio F."/>
            <person name="Salvi D."/>
            <person name="Soler L."/>
            <person name="While G.M."/>
            <person name="Uller T."/>
            <person name="Font E."/>
            <person name="Andersson L."/>
            <person name="Carneiro M."/>
        </authorList>
    </citation>
    <scope>NUCLEOTIDE SEQUENCE</scope>
</reference>